<evidence type="ECO:0000256" key="2">
    <source>
        <dbReference type="ARBA" id="ARBA00010790"/>
    </source>
</evidence>
<name>A0A653DC10_CALMS</name>
<dbReference type="Gene3D" id="3.30.560.10">
    <property type="entry name" value="Glucose Oxidase, domain 3"/>
    <property type="match status" value="1"/>
</dbReference>
<evidence type="ECO:0000313" key="7">
    <source>
        <dbReference type="Proteomes" id="UP000410492"/>
    </source>
</evidence>
<gene>
    <name evidence="6" type="ORF">CALMAC_LOCUS15800</name>
</gene>
<keyword evidence="7" id="KW-1185">Reference proteome</keyword>
<keyword evidence="4" id="KW-0274">FAD</keyword>
<dbReference type="SUPFAM" id="SSF54373">
    <property type="entry name" value="FAD-linked reductases, C-terminal domain"/>
    <property type="match status" value="1"/>
</dbReference>
<organism evidence="6 7">
    <name type="scientific">Callosobruchus maculatus</name>
    <name type="common">Southern cowpea weevil</name>
    <name type="synonym">Pulse bruchid</name>
    <dbReference type="NCBI Taxonomy" id="64391"/>
    <lineage>
        <taxon>Eukaryota</taxon>
        <taxon>Metazoa</taxon>
        <taxon>Ecdysozoa</taxon>
        <taxon>Arthropoda</taxon>
        <taxon>Hexapoda</taxon>
        <taxon>Insecta</taxon>
        <taxon>Pterygota</taxon>
        <taxon>Neoptera</taxon>
        <taxon>Endopterygota</taxon>
        <taxon>Coleoptera</taxon>
        <taxon>Polyphaga</taxon>
        <taxon>Cucujiformia</taxon>
        <taxon>Chrysomeloidea</taxon>
        <taxon>Chrysomelidae</taxon>
        <taxon>Bruchinae</taxon>
        <taxon>Bruchini</taxon>
        <taxon>Callosobruchus</taxon>
    </lineage>
</organism>
<evidence type="ECO:0000259" key="5">
    <source>
        <dbReference type="PROSITE" id="PS00624"/>
    </source>
</evidence>
<evidence type="ECO:0000313" key="6">
    <source>
        <dbReference type="EMBL" id="VEN57081.1"/>
    </source>
</evidence>
<keyword evidence="3" id="KW-0285">Flavoprotein</keyword>
<comment type="similarity">
    <text evidence="2">Belongs to the GMC oxidoreductase family.</text>
</comment>
<dbReference type="InterPro" id="IPR036188">
    <property type="entry name" value="FAD/NAD-bd_sf"/>
</dbReference>
<accession>A0A653DC10</accession>
<dbReference type="GO" id="GO:0050660">
    <property type="term" value="F:flavin adenine dinucleotide binding"/>
    <property type="evidence" value="ECO:0007669"/>
    <property type="project" value="InterPro"/>
</dbReference>
<reference evidence="6 7" key="1">
    <citation type="submission" date="2019-01" db="EMBL/GenBank/DDBJ databases">
        <authorList>
            <person name="Sayadi A."/>
        </authorList>
    </citation>
    <scope>NUCLEOTIDE SEQUENCE [LARGE SCALE GENOMIC DNA]</scope>
</reference>
<comment type="cofactor">
    <cofactor evidence="1">
        <name>FAD</name>
        <dbReference type="ChEBI" id="CHEBI:57692"/>
    </cofactor>
</comment>
<dbReference type="PANTHER" id="PTHR11552">
    <property type="entry name" value="GLUCOSE-METHANOL-CHOLINE GMC OXIDOREDUCTASE"/>
    <property type="match status" value="1"/>
</dbReference>
<dbReference type="AlphaFoldDB" id="A0A653DC10"/>
<evidence type="ECO:0000256" key="3">
    <source>
        <dbReference type="ARBA" id="ARBA00022630"/>
    </source>
</evidence>
<feature type="domain" description="Glucose-methanol-choline oxidoreductase N-terminal" evidence="5">
    <location>
        <begin position="311"/>
        <end position="325"/>
    </location>
</feature>
<dbReference type="Pfam" id="PF05199">
    <property type="entry name" value="GMC_oxred_C"/>
    <property type="match status" value="1"/>
</dbReference>
<dbReference type="Gene3D" id="3.50.50.60">
    <property type="entry name" value="FAD/NAD(P)-binding domain"/>
    <property type="match status" value="1"/>
</dbReference>
<sequence length="624" mass="69355">MDPSAGLVDSCPNNLEGFSGYMFLTLINTLMGAKCSLGSPNQYPEDFGPKIEDGDFFDFIVVGAGSGGSVVANKLSENKDWKVLVLEAGGYPSATSDTPALLFSVIDSKEDWQFQAEYEEGSCLAFKNQRCKWPRGKFLGGCSSINAMLYVKGSKRDYDKWSEMGNEGWSWEDVKQYFKDNENIQNLDSSTEYGRNGYQTMTYYSADDPVKSSIKEGAVELGYPSLLEELPHNPLGYIDLPITVEKGVRMNAAKAFLGKVKDRKNLKTAVNAMTEKILIDKATKTAKGVQVRIGERVINVYANKEVILSAGAINSPHLLMTSGIGPKDHLQSLGIEVIQDLPAVGENLQDHLNFFGFFVKLDHNAEIPHTPLTNLDAAYEYFTRRTGHLSTIAMTNLVGFINTKNDSIYPNVQLHHMLLHSADPYLLSAASQAIGFKEEVSQKRLEINQKDPALFITSLVLNPKSKGKVVLKSKDIYDTPVIHTRYLTDPEEDDLNTHLEAIRYCQALIKTESMSKHHPEIVREVLPTCEQYRYDSDEYWKCAIRHLSATLYHPVGTCKMGPKDDPTAVVDPQLRVKGVKGLRVADASIMPTVTSGNTNAPTMMIGRKAGVMITEYWSQVKDEL</sequence>
<dbReference type="EMBL" id="CAACVG010010958">
    <property type="protein sequence ID" value="VEN57081.1"/>
    <property type="molecule type" value="Genomic_DNA"/>
</dbReference>
<evidence type="ECO:0000256" key="1">
    <source>
        <dbReference type="ARBA" id="ARBA00001974"/>
    </source>
</evidence>
<dbReference type="OrthoDB" id="269227at2759"/>
<dbReference type="PANTHER" id="PTHR11552:SF147">
    <property type="entry name" value="CHOLINE DEHYDROGENASE, MITOCHONDRIAL"/>
    <property type="match status" value="1"/>
</dbReference>
<dbReference type="PIRSF" id="PIRSF000137">
    <property type="entry name" value="Alcohol_oxidase"/>
    <property type="match status" value="1"/>
</dbReference>
<dbReference type="InterPro" id="IPR012132">
    <property type="entry name" value="GMC_OxRdtase"/>
</dbReference>
<dbReference type="GO" id="GO:0016614">
    <property type="term" value="F:oxidoreductase activity, acting on CH-OH group of donors"/>
    <property type="evidence" value="ECO:0007669"/>
    <property type="project" value="InterPro"/>
</dbReference>
<dbReference type="Proteomes" id="UP000410492">
    <property type="component" value="Unassembled WGS sequence"/>
</dbReference>
<dbReference type="InterPro" id="IPR007867">
    <property type="entry name" value="GMC_OxRtase_C"/>
</dbReference>
<dbReference type="SUPFAM" id="SSF51905">
    <property type="entry name" value="FAD/NAD(P)-binding domain"/>
    <property type="match status" value="1"/>
</dbReference>
<protein>
    <recommendedName>
        <fullName evidence="5">Glucose-methanol-choline oxidoreductase N-terminal domain-containing protein</fullName>
    </recommendedName>
</protein>
<dbReference type="Pfam" id="PF00732">
    <property type="entry name" value="GMC_oxred_N"/>
    <property type="match status" value="1"/>
</dbReference>
<dbReference type="InterPro" id="IPR000172">
    <property type="entry name" value="GMC_OxRdtase_N"/>
</dbReference>
<proteinExistence type="inferred from homology"/>
<evidence type="ECO:0000256" key="4">
    <source>
        <dbReference type="ARBA" id="ARBA00022827"/>
    </source>
</evidence>
<dbReference type="PROSITE" id="PS00624">
    <property type="entry name" value="GMC_OXRED_2"/>
    <property type="match status" value="1"/>
</dbReference>